<dbReference type="EMBL" id="CACVBY010000059">
    <property type="protein sequence ID" value="CAA7390143.1"/>
    <property type="molecule type" value="Genomic_DNA"/>
</dbReference>
<keyword evidence="1" id="KW-1133">Transmembrane helix</keyword>
<feature type="transmembrane region" description="Helical" evidence="1">
    <location>
        <begin position="62"/>
        <end position="82"/>
    </location>
</feature>
<protein>
    <recommendedName>
        <fullName evidence="4">Branched-chain amino acid ABC transporter substrate-binding protein</fullName>
    </recommendedName>
</protein>
<feature type="transmembrane region" description="Helical" evidence="1">
    <location>
        <begin position="128"/>
        <end position="147"/>
    </location>
</feature>
<keyword evidence="1" id="KW-0472">Membrane</keyword>
<accession>A0A6N4XWF4</accession>
<evidence type="ECO:0000313" key="2">
    <source>
        <dbReference type="EMBL" id="CAA7390143.1"/>
    </source>
</evidence>
<gene>
    <name evidence="2" type="ORF">CHRY9393_02441</name>
</gene>
<organism evidence="2 3">
    <name type="scientific">Chryseobacterium fistulae</name>
    <dbReference type="NCBI Taxonomy" id="2675058"/>
    <lineage>
        <taxon>Bacteria</taxon>
        <taxon>Pseudomonadati</taxon>
        <taxon>Bacteroidota</taxon>
        <taxon>Flavobacteriia</taxon>
        <taxon>Flavobacteriales</taxon>
        <taxon>Weeksellaceae</taxon>
        <taxon>Chryseobacterium group</taxon>
        <taxon>Chryseobacterium</taxon>
    </lineage>
</organism>
<sequence>MINTSSEEMGDVFFQDVTFYNSLLIMNWNFLEILSNIAEVVDLFTTNSSSARPSYNKKTKYMVEKISFTCLAISAIMLGIVFKNSLPEENLNQTLIVISLMGIFVACLLFFVLYVLELYYFKNVFQGLLFSCSMIILLISSLFFIYFKSGLFL</sequence>
<evidence type="ECO:0000256" key="1">
    <source>
        <dbReference type="SAM" id="Phobius"/>
    </source>
</evidence>
<dbReference type="Proteomes" id="UP000445309">
    <property type="component" value="Unassembled WGS sequence"/>
</dbReference>
<keyword evidence="3" id="KW-1185">Reference proteome</keyword>
<reference evidence="2 3" key="1">
    <citation type="submission" date="2020-01" db="EMBL/GenBank/DDBJ databases">
        <authorList>
            <person name="Rodrigo-Torres L."/>
            <person name="Arahal R. D."/>
            <person name="Lucena T."/>
        </authorList>
    </citation>
    <scope>NUCLEOTIDE SEQUENCE [LARGE SCALE GENOMIC DNA]</scope>
    <source>
        <strain evidence="2 3">CECT 9393</strain>
    </source>
</reference>
<evidence type="ECO:0000313" key="3">
    <source>
        <dbReference type="Proteomes" id="UP000445309"/>
    </source>
</evidence>
<dbReference type="RefSeq" id="WP_228454010.1">
    <property type="nucleotide sequence ID" value="NZ_CACVBY010000059.1"/>
</dbReference>
<evidence type="ECO:0008006" key="4">
    <source>
        <dbReference type="Google" id="ProtNLM"/>
    </source>
</evidence>
<feature type="transmembrane region" description="Helical" evidence="1">
    <location>
        <begin position="94"/>
        <end position="116"/>
    </location>
</feature>
<name>A0A6N4XWF4_9FLAO</name>
<keyword evidence="1" id="KW-0812">Transmembrane</keyword>
<proteinExistence type="predicted"/>
<dbReference type="AlphaFoldDB" id="A0A6N4XWF4"/>